<dbReference type="Proteomes" id="UP000266273">
    <property type="component" value="Unassembled WGS sequence"/>
</dbReference>
<dbReference type="EMBL" id="QXDF01000001">
    <property type="protein sequence ID" value="RIA55565.1"/>
    <property type="molecule type" value="Genomic_DNA"/>
</dbReference>
<name>A0A397Q6Z4_9HYPH</name>
<keyword evidence="3" id="KW-1185">Reference proteome</keyword>
<dbReference type="AlphaFoldDB" id="A0A397Q6Z4"/>
<evidence type="ECO:0000313" key="3">
    <source>
        <dbReference type="Proteomes" id="UP000266273"/>
    </source>
</evidence>
<proteinExistence type="predicted"/>
<evidence type="ECO:0000313" key="2">
    <source>
        <dbReference type="EMBL" id="RIA55565.1"/>
    </source>
</evidence>
<accession>A0A397Q6Z4</accession>
<keyword evidence="1" id="KW-0472">Membrane</keyword>
<sequence>MPADLHRPGVQQPQGGRSWQLLAFIVLALAMAGSLPTLLRIYQVIETGVTWEQVPFALHQRALWERNRMCAAGPGEQVAFPAEATPADLDQPLGQPRRVAAFTGMALRLQACWNGDVLVRTVQADGLGRAVWIAAEGFELQDTAWLTEQALAQADIASQPAAPDQTFDVICQEWDGGSIDSGRVIRVIAVEGARTREIINILTGEVVSADTVSPDVGCKPDDDA</sequence>
<feature type="transmembrane region" description="Helical" evidence="1">
    <location>
        <begin position="21"/>
        <end position="42"/>
    </location>
</feature>
<keyword evidence="1" id="KW-0812">Transmembrane</keyword>
<organism evidence="2 3">
    <name type="scientific">Dichotomicrobium thermohalophilum</name>
    <dbReference type="NCBI Taxonomy" id="933063"/>
    <lineage>
        <taxon>Bacteria</taxon>
        <taxon>Pseudomonadati</taxon>
        <taxon>Pseudomonadota</taxon>
        <taxon>Alphaproteobacteria</taxon>
        <taxon>Hyphomicrobiales</taxon>
        <taxon>Hyphomicrobiaceae</taxon>
        <taxon>Dichotomicrobium</taxon>
    </lineage>
</organism>
<dbReference type="RefSeq" id="WP_119060452.1">
    <property type="nucleotide sequence ID" value="NZ_QXDF01000001.1"/>
</dbReference>
<evidence type="ECO:0000256" key="1">
    <source>
        <dbReference type="SAM" id="Phobius"/>
    </source>
</evidence>
<protein>
    <submittedName>
        <fullName evidence="2">Uncharacterized protein</fullName>
    </submittedName>
</protein>
<reference evidence="2 3" key="1">
    <citation type="submission" date="2018-08" db="EMBL/GenBank/DDBJ databases">
        <title>Genomic Encyclopedia of Archaeal and Bacterial Type Strains, Phase II (KMG-II): from individual species to whole genera.</title>
        <authorList>
            <person name="Goeker M."/>
        </authorList>
    </citation>
    <scope>NUCLEOTIDE SEQUENCE [LARGE SCALE GENOMIC DNA]</scope>
    <source>
        <strain evidence="2 3">DSM 5002</strain>
    </source>
</reference>
<gene>
    <name evidence="2" type="ORF">BXY53_0633</name>
</gene>
<keyword evidence="1" id="KW-1133">Transmembrane helix</keyword>
<comment type="caution">
    <text evidence="2">The sequence shown here is derived from an EMBL/GenBank/DDBJ whole genome shotgun (WGS) entry which is preliminary data.</text>
</comment>